<dbReference type="RefSeq" id="WP_301414363.1">
    <property type="nucleotide sequence ID" value="NZ_CP098023.1"/>
</dbReference>
<gene>
    <name evidence="2" type="ORF">M8T91_11775</name>
</gene>
<dbReference type="EMBL" id="CP098023">
    <property type="protein sequence ID" value="WKD48598.1"/>
    <property type="molecule type" value="Genomic_DNA"/>
</dbReference>
<sequence length="147" mass="16847">MEATMSGQSLIKEVQSYYTDFLVKDPADLAEIYSEDVVFCDPLRRVEGLPALQAHFSDMSRGLTQCRFQFDKASIDRDSACLPWYMHYAHQSLRGGRPLRLRGCSLLRYSDKVFYHEDFFDLGAMAYEQIPLLGSLVRFVKTRLGGC</sequence>
<evidence type="ECO:0000259" key="1">
    <source>
        <dbReference type="Pfam" id="PF12680"/>
    </source>
</evidence>
<dbReference type="SUPFAM" id="SSF54427">
    <property type="entry name" value="NTF2-like"/>
    <property type="match status" value="1"/>
</dbReference>
<dbReference type="InterPro" id="IPR032710">
    <property type="entry name" value="NTF2-like_dom_sf"/>
</dbReference>
<proteinExistence type="predicted"/>
<dbReference type="Proteomes" id="UP001321520">
    <property type="component" value="Chromosome"/>
</dbReference>
<dbReference type="Pfam" id="PF12680">
    <property type="entry name" value="SnoaL_2"/>
    <property type="match status" value="1"/>
</dbReference>
<protein>
    <submittedName>
        <fullName evidence="2">Nuclear transport factor 2 family protein</fullName>
    </submittedName>
</protein>
<feature type="domain" description="SnoaL-like" evidence="1">
    <location>
        <begin position="14"/>
        <end position="111"/>
    </location>
</feature>
<accession>A0ABY9E6F7</accession>
<keyword evidence="3" id="KW-1185">Reference proteome</keyword>
<name>A0ABY9E6F7_9GAMM</name>
<dbReference type="InterPro" id="IPR037401">
    <property type="entry name" value="SnoaL-like"/>
</dbReference>
<reference evidence="2 3" key="1">
    <citation type="submission" date="2022-05" db="EMBL/GenBank/DDBJ databases">
        <title>Microbulbifer sp. nov., isolated from sponge.</title>
        <authorList>
            <person name="Gao L."/>
        </authorList>
    </citation>
    <scope>NUCLEOTIDE SEQUENCE [LARGE SCALE GENOMIC DNA]</scope>
    <source>
        <strain evidence="2 3">MI-G</strain>
    </source>
</reference>
<evidence type="ECO:0000313" key="3">
    <source>
        <dbReference type="Proteomes" id="UP001321520"/>
    </source>
</evidence>
<dbReference type="Gene3D" id="3.10.450.50">
    <property type="match status" value="1"/>
</dbReference>
<evidence type="ECO:0000313" key="2">
    <source>
        <dbReference type="EMBL" id="WKD48598.1"/>
    </source>
</evidence>
<organism evidence="2 3">
    <name type="scientific">Microbulbifer spongiae</name>
    <dbReference type="NCBI Taxonomy" id="2944933"/>
    <lineage>
        <taxon>Bacteria</taxon>
        <taxon>Pseudomonadati</taxon>
        <taxon>Pseudomonadota</taxon>
        <taxon>Gammaproteobacteria</taxon>
        <taxon>Cellvibrionales</taxon>
        <taxon>Microbulbiferaceae</taxon>
        <taxon>Microbulbifer</taxon>
    </lineage>
</organism>